<name>A0A8E2E6J1_9PEZI</name>
<feature type="domain" description="Aminoglycoside phosphotransferase" evidence="6">
    <location>
        <begin position="74"/>
        <end position="272"/>
    </location>
</feature>
<keyword evidence="5" id="KW-0067">ATP-binding</keyword>
<dbReference type="GO" id="GO:0005524">
    <property type="term" value="F:ATP binding"/>
    <property type="evidence" value="ECO:0007669"/>
    <property type="project" value="UniProtKB-KW"/>
</dbReference>
<gene>
    <name evidence="7" type="ORF">K432DRAFT_332336</name>
</gene>
<keyword evidence="3" id="KW-0547">Nucleotide-binding</keyword>
<evidence type="ECO:0000313" key="7">
    <source>
        <dbReference type="EMBL" id="OCK78267.1"/>
    </source>
</evidence>
<organism evidence="7 8">
    <name type="scientific">Lepidopterella palustris CBS 459.81</name>
    <dbReference type="NCBI Taxonomy" id="1314670"/>
    <lineage>
        <taxon>Eukaryota</taxon>
        <taxon>Fungi</taxon>
        <taxon>Dikarya</taxon>
        <taxon>Ascomycota</taxon>
        <taxon>Pezizomycotina</taxon>
        <taxon>Dothideomycetes</taxon>
        <taxon>Pleosporomycetidae</taxon>
        <taxon>Mytilinidiales</taxon>
        <taxon>Argynnaceae</taxon>
        <taxon>Lepidopterella</taxon>
    </lineage>
</organism>
<dbReference type="OrthoDB" id="25129at2759"/>
<reference evidence="7 8" key="1">
    <citation type="journal article" date="2016" name="Nat. Commun.">
        <title>Ectomycorrhizal ecology is imprinted in the genome of the dominant symbiotic fungus Cenococcum geophilum.</title>
        <authorList>
            <consortium name="DOE Joint Genome Institute"/>
            <person name="Peter M."/>
            <person name="Kohler A."/>
            <person name="Ohm R.A."/>
            <person name="Kuo A."/>
            <person name="Krutzmann J."/>
            <person name="Morin E."/>
            <person name="Arend M."/>
            <person name="Barry K.W."/>
            <person name="Binder M."/>
            <person name="Choi C."/>
            <person name="Clum A."/>
            <person name="Copeland A."/>
            <person name="Grisel N."/>
            <person name="Haridas S."/>
            <person name="Kipfer T."/>
            <person name="LaButti K."/>
            <person name="Lindquist E."/>
            <person name="Lipzen A."/>
            <person name="Maire R."/>
            <person name="Meier B."/>
            <person name="Mihaltcheva S."/>
            <person name="Molinier V."/>
            <person name="Murat C."/>
            <person name="Poggeler S."/>
            <person name="Quandt C.A."/>
            <person name="Sperisen C."/>
            <person name="Tritt A."/>
            <person name="Tisserant E."/>
            <person name="Crous P.W."/>
            <person name="Henrissat B."/>
            <person name="Nehls U."/>
            <person name="Egli S."/>
            <person name="Spatafora J.W."/>
            <person name="Grigoriev I.V."/>
            <person name="Martin F.M."/>
        </authorList>
    </citation>
    <scope>NUCLEOTIDE SEQUENCE [LARGE SCALE GENOMIC DNA]</scope>
    <source>
        <strain evidence="7 8">CBS 459.81</strain>
    </source>
</reference>
<keyword evidence="2" id="KW-0808">Transferase</keyword>
<dbReference type="Gene3D" id="3.30.200.20">
    <property type="entry name" value="Phosphorylase Kinase, domain 1"/>
    <property type="match status" value="1"/>
</dbReference>
<dbReference type="PANTHER" id="PTHR34273">
    <property type="entry name" value="METHYLTHIORIBOSE KINASE"/>
    <property type="match status" value="1"/>
</dbReference>
<dbReference type="InterPro" id="IPR002575">
    <property type="entry name" value="Aminoglycoside_PTrfase"/>
</dbReference>
<dbReference type="Gene3D" id="3.90.1200.10">
    <property type="match status" value="1"/>
</dbReference>
<evidence type="ECO:0000256" key="2">
    <source>
        <dbReference type="ARBA" id="ARBA00022679"/>
    </source>
</evidence>
<sequence length="345" mass="38393">MPKASITTTPELEAYLTQNAKIPFSRVVSLSGGTANFTWRLYSPSGESSIIKHAESYVKDITTMPFSTDRMDFEKKAMDALPMLIPQDDLLRIPKIHFYDPNNHVLQLTDGGPRTLKEAYTDHLLNIPVLGRRIGIWLARLHASTRSVDLKASFDNQTAKSIYRYAYASSPAVFSVYGHDAAVGSRINETYGSQLRTDSVCICHGDFWPGNLIVQSAVSYGWSNFNTTVVDWEMVRDGCGATDVAQFAAEAWLLDRFRGGRGLFGAFLKGYAEGARENGEVIGDGFLERVAAHFGTHVAFWPTVVEWGTKEETKELVSFGYDLLVKVLEMDLPFMKNIFSGLETS</sequence>
<evidence type="ECO:0000259" key="6">
    <source>
        <dbReference type="Pfam" id="PF01636"/>
    </source>
</evidence>
<dbReference type="SUPFAM" id="SSF56112">
    <property type="entry name" value="Protein kinase-like (PK-like)"/>
    <property type="match status" value="1"/>
</dbReference>
<protein>
    <recommendedName>
        <fullName evidence="6">Aminoglycoside phosphotransferase domain-containing protein</fullName>
    </recommendedName>
</protein>
<dbReference type="PANTHER" id="PTHR34273:SF2">
    <property type="entry name" value="METHYLTHIORIBOSE KINASE"/>
    <property type="match status" value="1"/>
</dbReference>
<dbReference type="AlphaFoldDB" id="A0A8E2E6J1"/>
<accession>A0A8E2E6J1</accession>
<keyword evidence="8" id="KW-1185">Reference proteome</keyword>
<dbReference type="InterPro" id="IPR011009">
    <property type="entry name" value="Kinase-like_dom_sf"/>
</dbReference>
<dbReference type="GO" id="GO:0016301">
    <property type="term" value="F:kinase activity"/>
    <property type="evidence" value="ECO:0007669"/>
    <property type="project" value="UniProtKB-KW"/>
</dbReference>
<evidence type="ECO:0000313" key="8">
    <source>
        <dbReference type="Proteomes" id="UP000250266"/>
    </source>
</evidence>
<comment type="similarity">
    <text evidence="1">Belongs to the methylthioribose kinase family.</text>
</comment>
<evidence type="ECO:0000256" key="4">
    <source>
        <dbReference type="ARBA" id="ARBA00022777"/>
    </source>
</evidence>
<evidence type="ECO:0000256" key="1">
    <source>
        <dbReference type="ARBA" id="ARBA00010165"/>
    </source>
</evidence>
<keyword evidence="4" id="KW-0418">Kinase</keyword>
<evidence type="ECO:0000256" key="5">
    <source>
        <dbReference type="ARBA" id="ARBA00022840"/>
    </source>
</evidence>
<proteinExistence type="inferred from homology"/>
<dbReference type="EMBL" id="KV745070">
    <property type="protein sequence ID" value="OCK78267.1"/>
    <property type="molecule type" value="Genomic_DNA"/>
</dbReference>
<dbReference type="Proteomes" id="UP000250266">
    <property type="component" value="Unassembled WGS sequence"/>
</dbReference>
<evidence type="ECO:0000256" key="3">
    <source>
        <dbReference type="ARBA" id="ARBA00022741"/>
    </source>
</evidence>
<dbReference type="Pfam" id="PF01636">
    <property type="entry name" value="APH"/>
    <property type="match status" value="1"/>
</dbReference>